<dbReference type="GO" id="GO:0035999">
    <property type="term" value="P:tetrahydrofolate interconversion"/>
    <property type="evidence" value="ECO:0007669"/>
    <property type="project" value="UniProtKB-UniPathway"/>
</dbReference>
<dbReference type="Gene3D" id="3.10.410.10">
    <property type="entry name" value="Formyltetrahydrofolate synthetase, domain 3"/>
    <property type="match status" value="1"/>
</dbReference>
<evidence type="ECO:0000256" key="2">
    <source>
        <dbReference type="ARBA" id="ARBA00012295"/>
    </source>
</evidence>
<dbReference type="InterPro" id="IPR000559">
    <property type="entry name" value="Formate_THF_ligase"/>
</dbReference>
<organism evidence="7 8">
    <name type="scientific">Saprolegnia parasitica (strain CBS 223.65)</name>
    <dbReference type="NCBI Taxonomy" id="695850"/>
    <lineage>
        <taxon>Eukaryota</taxon>
        <taxon>Sar</taxon>
        <taxon>Stramenopiles</taxon>
        <taxon>Oomycota</taxon>
        <taxon>Saprolegniomycetes</taxon>
        <taxon>Saprolegniales</taxon>
        <taxon>Saprolegniaceae</taxon>
        <taxon>Saprolegnia</taxon>
    </lineage>
</organism>
<evidence type="ECO:0000313" key="8">
    <source>
        <dbReference type="Proteomes" id="UP000030745"/>
    </source>
</evidence>
<dbReference type="PROSITE" id="PS00722">
    <property type="entry name" value="FTHFS_2"/>
    <property type="match status" value="1"/>
</dbReference>
<dbReference type="OrthoDB" id="5126881at2759"/>
<proteinExistence type="inferred from homology"/>
<evidence type="ECO:0000256" key="6">
    <source>
        <dbReference type="ARBA" id="ARBA00022840"/>
    </source>
</evidence>
<keyword evidence="4 7" id="KW-0436">Ligase</keyword>
<dbReference type="FunFam" id="3.40.50.300:FF:001859">
    <property type="entry name" value="Formate--tetrahydrofolate ligase"/>
    <property type="match status" value="1"/>
</dbReference>
<gene>
    <name evidence="7" type="ORF">SPRG_02389</name>
</gene>
<sequence length="655" mass="69033">MMNQAKATRLSRACWLSTRAWALKPLHLEPLAPAPSDLEIAQAQKPKRIAQLATEIGLHDDELSLHGKFKAKVALSVLNRLENAPQGKYVVVGGITPTPLGEGKTTCVMGLAQAFSAHLNTNSFACVRQPSQGPIFGIKGGAAGGGYAQVIPMDEFNMHLTGDIHAVTAATNLLAAAIDARIFHESQLTDETLFARLVSNKIAPSQPKFTPAMLRRLGKLGISGHDPAELSRRDRARFARLDIDPSTITIKRVLDTNDRFLRQVSIGHSPTEKGQVRNTGFDISVASEVMAILALARDMHDMRIRIGAIIVGFSRDGAAVTADDIGVAGAMMALMKDALQPTLMQTLEGSPVFVHAGPFANIAHGNSSIIADKIALKLVGRGGIVITEAGFGADMGIEKFCNIKCASSGLRPDCIVLVATVRALKMHGGGSPVVAGKPMPAEYLTERVDLVRAGCANLHAHVQIAASLGVPVVVAVSPFLQDTPAELDAIMNESKAAGATAAVVARYHALGGRGTVDLAEAVIAATSLPSSMFAPTYDAQSSIEAKVDAIVKTIYGGGGTDWRPEAKARASWYASKGYGDLPICMAKTQYSLSHDPALKGRPVDFTVPITDVRLYAGAGFLTALTGDVATMPGLATRPSFHDIDVLPDGTITGLS</sequence>
<dbReference type="FunFam" id="3.40.50.300:FF:000245">
    <property type="entry name" value="C-1-tetrahydrofolate synthase, cytoplasmic"/>
    <property type="match status" value="1"/>
</dbReference>
<dbReference type="UniPathway" id="UPA00193"/>
<dbReference type="VEuPathDB" id="FungiDB:SPRG_02389"/>
<evidence type="ECO:0000256" key="1">
    <source>
        <dbReference type="ARBA" id="ARBA00004777"/>
    </source>
</evidence>
<dbReference type="FunFam" id="3.10.410.10:FF:000001">
    <property type="entry name" value="Putative formate--tetrahydrofolate ligase"/>
    <property type="match status" value="1"/>
</dbReference>
<keyword evidence="6" id="KW-0067">ATP-binding</keyword>
<dbReference type="InterPro" id="IPR020628">
    <property type="entry name" value="Formate_THF_ligase_CS"/>
</dbReference>
<dbReference type="SUPFAM" id="SSF52540">
    <property type="entry name" value="P-loop containing nucleoside triphosphate hydrolases"/>
    <property type="match status" value="1"/>
</dbReference>
<dbReference type="RefSeq" id="XP_012196355.1">
    <property type="nucleotide sequence ID" value="XM_012340965.1"/>
</dbReference>
<reference evidence="7 8" key="1">
    <citation type="journal article" date="2013" name="PLoS Genet.">
        <title>Distinctive expansion of potential virulence genes in the genome of the oomycete fish pathogen Saprolegnia parasitica.</title>
        <authorList>
            <person name="Jiang R.H."/>
            <person name="de Bruijn I."/>
            <person name="Haas B.J."/>
            <person name="Belmonte R."/>
            <person name="Lobach L."/>
            <person name="Christie J."/>
            <person name="van den Ackerveken G."/>
            <person name="Bottin A."/>
            <person name="Bulone V."/>
            <person name="Diaz-Moreno S.M."/>
            <person name="Dumas B."/>
            <person name="Fan L."/>
            <person name="Gaulin E."/>
            <person name="Govers F."/>
            <person name="Grenville-Briggs L.J."/>
            <person name="Horner N.R."/>
            <person name="Levin J.Z."/>
            <person name="Mammella M."/>
            <person name="Meijer H.J."/>
            <person name="Morris P."/>
            <person name="Nusbaum C."/>
            <person name="Oome S."/>
            <person name="Phillips A.J."/>
            <person name="van Rooyen D."/>
            <person name="Rzeszutek E."/>
            <person name="Saraiva M."/>
            <person name="Secombes C.J."/>
            <person name="Seidl M.F."/>
            <person name="Snel B."/>
            <person name="Stassen J.H."/>
            <person name="Sykes S."/>
            <person name="Tripathy S."/>
            <person name="van den Berg H."/>
            <person name="Vega-Arreguin J.C."/>
            <person name="Wawra S."/>
            <person name="Young S.K."/>
            <person name="Zeng Q."/>
            <person name="Dieguez-Uribeondo J."/>
            <person name="Russ C."/>
            <person name="Tyler B.M."/>
            <person name="van West P."/>
        </authorList>
    </citation>
    <scope>NUCLEOTIDE SEQUENCE [LARGE SCALE GENOMIC DNA]</scope>
    <source>
        <strain evidence="7 8">CBS 223.65</strain>
    </source>
</reference>
<dbReference type="EMBL" id="KK583194">
    <property type="protein sequence ID" value="KDO32689.1"/>
    <property type="molecule type" value="Genomic_DNA"/>
</dbReference>
<keyword evidence="5" id="KW-0547">Nucleotide-binding</keyword>
<dbReference type="Pfam" id="PF01268">
    <property type="entry name" value="FTHFS"/>
    <property type="match status" value="1"/>
</dbReference>
<evidence type="ECO:0000256" key="4">
    <source>
        <dbReference type="ARBA" id="ARBA00022598"/>
    </source>
</evidence>
<dbReference type="STRING" id="695850.A0A067CPV0"/>
<keyword evidence="8" id="KW-1185">Reference proteome</keyword>
<accession>A0A067CPV0</accession>
<evidence type="ECO:0000313" key="7">
    <source>
        <dbReference type="EMBL" id="KDO32689.1"/>
    </source>
</evidence>
<dbReference type="AlphaFoldDB" id="A0A067CPV0"/>
<dbReference type="GO" id="GO:0005524">
    <property type="term" value="F:ATP binding"/>
    <property type="evidence" value="ECO:0007669"/>
    <property type="project" value="UniProtKB-KW"/>
</dbReference>
<name>A0A067CPV0_SAPPC</name>
<evidence type="ECO:0000256" key="3">
    <source>
        <dbReference type="ARBA" id="ARBA00022563"/>
    </source>
</evidence>
<dbReference type="InterPro" id="IPR027417">
    <property type="entry name" value="P-loop_NTPase"/>
</dbReference>
<dbReference type="GeneID" id="24124944"/>
<evidence type="ECO:0000256" key="5">
    <source>
        <dbReference type="ARBA" id="ARBA00022741"/>
    </source>
</evidence>
<keyword evidence="3" id="KW-0554">One-carbon metabolism</keyword>
<protein>
    <recommendedName>
        <fullName evidence="2">formate--tetrahydrofolate ligase</fullName>
        <ecNumber evidence="2">6.3.4.3</ecNumber>
    </recommendedName>
</protein>
<dbReference type="EC" id="6.3.4.3" evidence="2"/>
<dbReference type="Gene3D" id="3.40.50.300">
    <property type="entry name" value="P-loop containing nucleotide triphosphate hydrolases"/>
    <property type="match status" value="2"/>
</dbReference>
<dbReference type="HAMAP" id="MF_01543">
    <property type="entry name" value="FTHFS"/>
    <property type="match status" value="1"/>
</dbReference>
<dbReference type="Gene3D" id="1.10.8.770">
    <property type="match status" value="1"/>
</dbReference>
<comment type="pathway">
    <text evidence="1">One-carbon metabolism; tetrahydrofolate interconversion.</text>
</comment>
<dbReference type="OMA" id="REDHFVI"/>
<dbReference type="KEGG" id="spar:SPRG_02389"/>
<dbReference type="Proteomes" id="UP000030745">
    <property type="component" value="Unassembled WGS sequence"/>
</dbReference>
<dbReference type="CDD" id="cd00477">
    <property type="entry name" value="FTHFS"/>
    <property type="match status" value="1"/>
</dbReference>
<dbReference type="PROSITE" id="PS00721">
    <property type="entry name" value="FTHFS_1"/>
    <property type="match status" value="1"/>
</dbReference>
<dbReference type="GO" id="GO:0004329">
    <property type="term" value="F:formate-tetrahydrofolate ligase activity"/>
    <property type="evidence" value="ECO:0007669"/>
    <property type="project" value="UniProtKB-EC"/>
</dbReference>